<evidence type="ECO:0000313" key="4">
    <source>
        <dbReference type="WBParaSite" id="MBELARI_LOCUS19140"/>
    </source>
</evidence>
<dbReference type="Gene3D" id="1.10.640.10">
    <property type="entry name" value="Haem peroxidase domain superfamily, animal type"/>
    <property type="match status" value="3"/>
</dbReference>
<accession>A0AAF3EY45</accession>
<dbReference type="Proteomes" id="UP000887575">
    <property type="component" value="Unassembled WGS sequence"/>
</dbReference>
<dbReference type="Pfam" id="PF03098">
    <property type="entry name" value="An_peroxidase"/>
    <property type="match status" value="4"/>
</dbReference>
<feature type="binding site" description="axial binding residue" evidence="2">
    <location>
        <position position="858"/>
    </location>
    <ligand>
        <name>heme b</name>
        <dbReference type="ChEBI" id="CHEBI:60344"/>
    </ligand>
    <ligandPart>
        <name>Fe</name>
        <dbReference type="ChEBI" id="CHEBI:18248"/>
    </ligandPart>
</feature>
<dbReference type="PRINTS" id="PR00457">
    <property type="entry name" value="ANPEROXIDASE"/>
</dbReference>
<dbReference type="GO" id="GO:0006979">
    <property type="term" value="P:response to oxidative stress"/>
    <property type="evidence" value="ECO:0007669"/>
    <property type="project" value="InterPro"/>
</dbReference>
<dbReference type="PANTHER" id="PTHR11475:SF133">
    <property type="entry name" value="PEROXIDASE"/>
    <property type="match status" value="1"/>
</dbReference>
<proteinExistence type="predicted"/>
<dbReference type="GO" id="GO:0020037">
    <property type="term" value="F:heme binding"/>
    <property type="evidence" value="ECO:0007669"/>
    <property type="project" value="InterPro"/>
</dbReference>
<dbReference type="FunFam" id="1.10.640.10:FF:000006">
    <property type="entry name" value="Double oxidase: two peroxidase domains"/>
    <property type="match status" value="1"/>
</dbReference>
<keyword evidence="2" id="KW-0349">Heme</keyword>
<organism evidence="3 4">
    <name type="scientific">Mesorhabditis belari</name>
    <dbReference type="NCBI Taxonomy" id="2138241"/>
    <lineage>
        <taxon>Eukaryota</taxon>
        <taxon>Metazoa</taxon>
        <taxon>Ecdysozoa</taxon>
        <taxon>Nematoda</taxon>
        <taxon>Chromadorea</taxon>
        <taxon>Rhabditida</taxon>
        <taxon>Rhabditina</taxon>
        <taxon>Rhabditomorpha</taxon>
        <taxon>Rhabditoidea</taxon>
        <taxon>Rhabditidae</taxon>
        <taxon>Mesorhabditinae</taxon>
        <taxon>Mesorhabditis</taxon>
    </lineage>
</organism>
<dbReference type="InterPro" id="IPR037120">
    <property type="entry name" value="Haem_peroxidase_sf_animal"/>
</dbReference>
<keyword evidence="2" id="KW-0479">Metal-binding</keyword>
<dbReference type="PANTHER" id="PTHR11475">
    <property type="entry name" value="OXIDASE/PEROXIDASE"/>
    <property type="match status" value="1"/>
</dbReference>
<evidence type="ECO:0000313" key="3">
    <source>
        <dbReference type="Proteomes" id="UP000887575"/>
    </source>
</evidence>
<evidence type="ECO:0000256" key="2">
    <source>
        <dbReference type="PIRSR" id="PIRSR619791-2"/>
    </source>
</evidence>
<dbReference type="SUPFAM" id="SSF48113">
    <property type="entry name" value="Heme-dependent peroxidases"/>
    <property type="match status" value="2"/>
</dbReference>
<name>A0AAF3EY45_9BILA</name>
<dbReference type="PROSITE" id="PS50292">
    <property type="entry name" value="PEROXIDASE_3"/>
    <property type="match status" value="2"/>
</dbReference>
<keyword evidence="3" id="KW-1185">Reference proteome</keyword>
<dbReference type="InterPro" id="IPR010255">
    <property type="entry name" value="Haem_peroxidase_sf"/>
</dbReference>
<reference evidence="4" key="1">
    <citation type="submission" date="2024-02" db="UniProtKB">
        <authorList>
            <consortium name="WormBaseParasite"/>
        </authorList>
    </citation>
    <scope>IDENTIFICATION</scope>
</reference>
<evidence type="ECO:0000256" key="1">
    <source>
        <dbReference type="ARBA" id="ARBA00022559"/>
    </source>
</evidence>
<dbReference type="InterPro" id="IPR019791">
    <property type="entry name" value="Haem_peroxidase_animal"/>
</dbReference>
<evidence type="ECO:0008006" key="5">
    <source>
        <dbReference type="Google" id="ProtNLM"/>
    </source>
</evidence>
<sequence length="1164" mass="131690">MDIFLLSERICSTPPSLLATPRFRVSSVSRKRGRVWDAISSVERWFNATYQGFPFDFFKDVLTSVKISRNSAFAALVAEEVARRANGNRISKGDAEELRKICPQRKFQCAPGRFRTPAGGCNNVGHPEWGASLEPFLRVLPPNYDDGLSAARQKRLPDPFLVVNQLEKLSSPKSLPISRLFAEFLSLVFDDISRRAPYTNENLMGSSSCCSDSPECIHSTKDDMIPSCSSYSRSLAIPSKDCHPIEREQVNMVSGYLDASTIYGNSLAEMHTKRTFVEGQIKLSLHQMVMLKNVFAKAHNKIASELLRINPSWTDERLFEESRKIIGALLQHLTYNEMLPLLLGREIASKGIFIGRDHGLPSYDSWRNECGLKKISHFVDFSDEFISPHRSINSLKNLYHKIDCKKENSLLCLSEEVAFVQPSAFLLSDHFDNAPLHCNLSSTIIDLSFWKEDELHREVSLPSSSCRKVFDEAEKEIRQRDHRIAEKTFNLSPQISLYGRFTRPKSEAIAVSRVSRLLLQCVDTVLPCDPTTAYRSFSGWCNNLRQPHYGNAFRPMRRLLPPAYDDGFDEPRWRSTQGHPLPNARQISNRMFRENSNEHQKFTHMLMQFGQFINHDITHAPSATAPDGSTLDCEPCDSRETVSEDCIPIAIPPDDPFFPSIENGRPKCLPVTRTLPGQTTLGYRNQITQITSFLDASQIYGSTKCEADRLRSFFGGKLNAFKTHGKRDFPPPNPDDPDCQSGREFPCFRAGDDRNSQVPTLASLHTIFLREHNRIADELSQRNAHWGDEKIYQETRRIIGALLQSIIFREFLPKILGHKQMRKYALNAEKSGHFKNYDDSCDASVSHPFATAAYRFGHSMVKRFFHRLDADFHNRSSPVDIAENFNSVQEIFNFKAGGLDSLVLGLVGSSAMQMDRHVSDGVRNHLFAKRGNPTSGMDLPAINIQRGRDHGVNPYNDHRELCGLKRVTEFAELSNEVDPSTIDALSSVYESVDDIDLFAGILSERRIQGALIGPTASCLIAEQFARLKRCDRFYFENDLPYTRFSLAQLSSIRSISLSSIICLNSKVQRLQPDLFAISDEISNHPLTCSSYRPINLDPWIENQDCEMGKRFQPSPCTSCICTKEGRQCQSLSVTNCGQLLRDFGSRIAFEDIACRVQCGLKNRD</sequence>
<dbReference type="WBParaSite" id="MBELARI_LOCUS19140">
    <property type="protein sequence ID" value="MBELARI_LOCUS19140"/>
    <property type="gene ID" value="MBELARI_LOCUS19140"/>
</dbReference>
<keyword evidence="2" id="KW-0408">Iron</keyword>
<dbReference type="CDD" id="cd09823">
    <property type="entry name" value="peroxinectin_like"/>
    <property type="match status" value="1"/>
</dbReference>
<keyword evidence="1" id="KW-0560">Oxidoreductase</keyword>
<protein>
    <recommendedName>
        <fullName evidence="5">Peroxidase</fullName>
    </recommendedName>
</protein>
<keyword evidence="1" id="KW-0575">Peroxidase</keyword>
<dbReference type="AlphaFoldDB" id="A0AAF3EY45"/>
<dbReference type="GO" id="GO:0004601">
    <property type="term" value="F:peroxidase activity"/>
    <property type="evidence" value="ECO:0007669"/>
    <property type="project" value="UniProtKB-KW"/>
</dbReference>
<dbReference type="GO" id="GO:0046872">
    <property type="term" value="F:metal ion binding"/>
    <property type="evidence" value="ECO:0007669"/>
    <property type="project" value="UniProtKB-KW"/>
</dbReference>